<accession>A0ABT2JE06</accession>
<evidence type="ECO:0000313" key="1">
    <source>
        <dbReference type="EMBL" id="MCT2586085.1"/>
    </source>
</evidence>
<comment type="caution">
    <text evidence="1">The sequence shown here is derived from an EMBL/GenBank/DDBJ whole genome shotgun (WGS) entry which is preliminary data.</text>
</comment>
<gene>
    <name evidence="1" type="ORF">JT362_23480</name>
</gene>
<organism evidence="1 2">
    <name type="scientific">Actinophytocola gossypii</name>
    <dbReference type="NCBI Taxonomy" id="2812003"/>
    <lineage>
        <taxon>Bacteria</taxon>
        <taxon>Bacillati</taxon>
        <taxon>Actinomycetota</taxon>
        <taxon>Actinomycetes</taxon>
        <taxon>Pseudonocardiales</taxon>
        <taxon>Pseudonocardiaceae</taxon>
    </lineage>
</organism>
<dbReference type="EMBL" id="JAFFZE010000017">
    <property type="protein sequence ID" value="MCT2586085.1"/>
    <property type="molecule type" value="Genomic_DNA"/>
</dbReference>
<reference evidence="1 2" key="1">
    <citation type="submission" date="2021-02" db="EMBL/GenBank/DDBJ databases">
        <title>Actinophytocola xerophila sp. nov., isolated from soil of cotton cropping field.</title>
        <authorList>
            <person name="Huang R."/>
            <person name="Chen X."/>
            <person name="Ge X."/>
            <person name="Liu W."/>
        </authorList>
    </citation>
    <scope>NUCLEOTIDE SEQUENCE [LARGE SCALE GENOMIC DNA]</scope>
    <source>
        <strain evidence="1 2">S1-96</strain>
    </source>
</reference>
<sequence length="66" mass="7463">MPRDPRSCRECRTLDGSCRQFVIGHPDPVCVAGYPSHRRQPVNPDLFGLDLLIPAPRRSPENARTH</sequence>
<dbReference type="Proteomes" id="UP001156441">
    <property type="component" value="Unassembled WGS sequence"/>
</dbReference>
<protein>
    <submittedName>
        <fullName evidence="1">Uncharacterized protein</fullName>
    </submittedName>
</protein>
<evidence type="ECO:0000313" key="2">
    <source>
        <dbReference type="Proteomes" id="UP001156441"/>
    </source>
</evidence>
<proteinExistence type="predicted"/>
<name>A0ABT2JE06_9PSEU</name>
<keyword evidence="2" id="KW-1185">Reference proteome</keyword>